<keyword evidence="7" id="KW-1185">Reference proteome</keyword>
<dbReference type="RefSeq" id="XP_067544114.1">
    <property type="nucleotide sequence ID" value="XM_067688017.1"/>
</dbReference>
<evidence type="ECO:0000256" key="4">
    <source>
        <dbReference type="RuleBase" id="RU362121"/>
    </source>
</evidence>
<accession>A0A177ECK8</accession>
<evidence type="ECO:0000313" key="7">
    <source>
        <dbReference type="Proteomes" id="UP000185944"/>
    </source>
</evidence>
<reference evidence="6 7" key="1">
    <citation type="submission" date="2016-02" db="EMBL/GenBank/DDBJ databases">
        <title>Discovery of a natural microsporidian pathogen with a broad tissue tropism in Caenorhabditis elegans.</title>
        <authorList>
            <person name="Luallen R.J."/>
            <person name="Reinke A.W."/>
            <person name="Tong L."/>
            <person name="Botts M.R."/>
            <person name="Felix M.-A."/>
            <person name="Troemel E.R."/>
        </authorList>
    </citation>
    <scope>NUCLEOTIDE SEQUENCE [LARGE SCALE GENOMIC DNA]</scope>
    <source>
        <strain evidence="6 7">JUm2807</strain>
    </source>
</reference>
<dbReference type="InterPro" id="IPR036400">
    <property type="entry name" value="Cyt_B5-like_heme/steroid_sf"/>
</dbReference>
<dbReference type="PROSITE" id="PS00191">
    <property type="entry name" value="CYTOCHROME_B5_1"/>
    <property type="match status" value="1"/>
</dbReference>
<evidence type="ECO:0000256" key="2">
    <source>
        <dbReference type="ARBA" id="ARBA00022723"/>
    </source>
</evidence>
<feature type="domain" description="Cytochrome b5 heme-binding" evidence="5">
    <location>
        <begin position="12"/>
        <end position="88"/>
    </location>
</feature>
<dbReference type="AlphaFoldDB" id="A0A177ECK8"/>
<sequence length="89" mass="10129">MEPSRGSKETNKKGYSWAEIKQHASRESCWIVLGGEVYDVSQYLKRHPGGAQILLENAGRETLGLFNAVHPWVNYRALLREAFIGRVQK</sequence>
<dbReference type="EMBL" id="LTDL01000040">
    <property type="protein sequence ID" value="OAG29466.1"/>
    <property type="molecule type" value="Genomic_DNA"/>
</dbReference>
<dbReference type="SUPFAM" id="SSF55856">
    <property type="entry name" value="Cytochrome b5-like heme/steroid binding domain"/>
    <property type="match status" value="1"/>
</dbReference>
<evidence type="ECO:0000313" key="6">
    <source>
        <dbReference type="EMBL" id="OAG29466.1"/>
    </source>
</evidence>
<dbReference type="Gene3D" id="3.10.120.10">
    <property type="entry name" value="Cytochrome b5-like heme/steroid binding domain"/>
    <property type="match status" value="1"/>
</dbReference>
<evidence type="ECO:0000259" key="5">
    <source>
        <dbReference type="PROSITE" id="PS50255"/>
    </source>
</evidence>
<keyword evidence="1 4" id="KW-0349">Heme</keyword>
<dbReference type="GO" id="GO:0005737">
    <property type="term" value="C:cytoplasm"/>
    <property type="evidence" value="ECO:0007669"/>
    <property type="project" value="TreeGrafter"/>
</dbReference>
<keyword evidence="2 4" id="KW-0479">Metal-binding</keyword>
<dbReference type="Proteomes" id="UP000185944">
    <property type="component" value="Unassembled WGS sequence"/>
</dbReference>
<dbReference type="InterPro" id="IPR051872">
    <property type="entry name" value="Cytochrome_b5/Flavoprotein_Rdt"/>
</dbReference>
<keyword evidence="3 4" id="KW-0408">Iron</keyword>
<dbReference type="InterPro" id="IPR001199">
    <property type="entry name" value="Cyt_B5-like_heme/steroid-bd"/>
</dbReference>
<dbReference type="SMART" id="SM01117">
    <property type="entry name" value="Cyt-b5"/>
    <property type="match status" value="1"/>
</dbReference>
<dbReference type="STRING" id="1805483.A0A177ECK8"/>
<gene>
    <name evidence="6" type="ORF">NEDG_00599</name>
</gene>
<proteinExistence type="inferred from homology"/>
<dbReference type="PROSITE" id="PS50255">
    <property type="entry name" value="CYTOCHROME_B5_2"/>
    <property type="match status" value="1"/>
</dbReference>
<dbReference type="GO" id="GO:0046872">
    <property type="term" value="F:metal ion binding"/>
    <property type="evidence" value="ECO:0007669"/>
    <property type="project" value="UniProtKB-UniRule"/>
</dbReference>
<dbReference type="GO" id="GO:0020037">
    <property type="term" value="F:heme binding"/>
    <property type="evidence" value="ECO:0007669"/>
    <property type="project" value="UniProtKB-UniRule"/>
</dbReference>
<dbReference type="GeneID" id="93646949"/>
<dbReference type="InterPro" id="IPR018506">
    <property type="entry name" value="Cyt_B5_heme-BS"/>
</dbReference>
<comment type="similarity">
    <text evidence="4">Belongs to the cytochrome b5 family.</text>
</comment>
<dbReference type="PRINTS" id="PR00363">
    <property type="entry name" value="CYTOCHROMEB5"/>
</dbReference>
<organism evidence="6 7">
    <name type="scientific">Nematocida displodere</name>
    <dbReference type="NCBI Taxonomy" id="1805483"/>
    <lineage>
        <taxon>Eukaryota</taxon>
        <taxon>Fungi</taxon>
        <taxon>Fungi incertae sedis</taxon>
        <taxon>Microsporidia</taxon>
        <taxon>Nematocida</taxon>
    </lineage>
</organism>
<evidence type="ECO:0000256" key="1">
    <source>
        <dbReference type="ARBA" id="ARBA00022617"/>
    </source>
</evidence>
<evidence type="ECO:0000256" key="3">
    <source>
        <dbReference type="ARBA" id="ARBA00023004"/>
    </source>
</evidence>
<dbReference type="GO" id="GO:0004128">
    <property type="term" value="F:cytochrome-b5 reductase activity, acting on NAD(P)H"/>
    <property type="evidence" value="ECO:0007669"/>
    <property type="project" value="TreeGrafter"/>
</dbReference>
<name>A0A177ECK8_9MICR</name>
<protein>
    <recommendedName>
        <fullName evidence="5">Cytochrome b5 heme-binding domain-containing protein</fullName>
    </recommendedName>
</protein>
<dbReference type="PANTHER" id="PTHR46237">
    <property type="entry name" value="CYTOCHROME B5 REDUCTASE 4 FAMILY MEMBER"/>
    <property type="match status" value="1"/>
</dbReference>
<dbReference type="PANTHER" id="PTHR46237:SF1">
    <property type="entry name" value="CYTOCHROME B5 REDUCTASE 4"/>
    <property type="match status" value="1"/>
</dbReference>
<dbReference type="Pfam" id="PF00173">
    <property type="entry name" value="Cyt-b5"/>
    <property type="match status" value="1"/>
</dbReference>
<comment type="caution">
    <text evidence="6">The sequence shown here is derived from an EMBL/GenBank/DDBJ whole genome shotgun (WGS) entry which is preliminary data.</text>
</comment>
<dbReference type="VEuPathDB" id="MicrosporidiaDB:NEDG_00599"/>
<dbReference type="OrthoDB" id="260519at2759"/>